<comment type="caution">
    <text evidence="7">The sequence shown here is derived from an EMBL/GenBank/DDBJ whole genome shotgun (WGS) entry which is preliminary data.</text>
</comment>
<dbReference type="GO" id="GO:0050660">
    <property type="term" value="F:flavin adenine dinucleotide binding"/>
    <property type="evidence" value="ECO:0007669"/>
    <property type="project" value="InterPro"/>
</dbReference>
<evidence type="ECO:0000256" key="1">
    <source>
        <dbReference type="ARBA" id="ARBA00001974"/>
    </source>
</evidence>
<sequence length="405" mass="44029">MIYSRGSADDFDRYARATGDHGWSWDALQPYIKKHERVVLPADCYDIIGQIDISAHGTSGPLGVSLPGYPLGIDSLVMETTPQLPEEFPFNEDMNAGTPLVSAGRRILWKRGSRVSSSIAYIQPYLHCKNFDVLINSQATKLIQTGTEWGKPAIHGVQFAASKDAPLYVLNATKEVILSAGLFGSPQLLILSALPLHLTSLRSTFRLSHIGWFRLHEGASILATEVDPSAALRSSHYEFLIFNGFVSPVGASVHSGHYLSMITSVTSPSSRGNLTLASASPWNLPIANPAMSNSAFDIYVIRESIRATKRMLSAPAWDNYLIGLYGEFSTAETDEELDAHAAADTASFNHRLGTAAMGINGLRVVDGSVLTFIPAAAPQAAIYIIAERATDIIKQANKCRDHRRC</sequence>
<dbReference type="PANTHER" id="PTHR11552">
    <property type="entry name" value="GLUCOSE-METHANOL-CHOLINE GMC OXIDOREDUCTASE"/>
    <property type="match status" value="1"/>
</dbReference>
<dbReference type="InterPro" id="IPR012132">
    <property type="entry name" value="GMC_OxRdtase"/>
</dbReference>
<evidence type="ECO:0000313" key="8">
    <source>
        <dbReference type="Proteomes" id="UP000310158"/>
    </source>
</evidence>
<dbReference type="InterPro" id="IPR007867">
    <property type="entry name" value="GMC_OxRtase_C"/>
</dbReference>
<dbReference type="InterPro" id="IPR000172">
    <property type="entry name" value="GMC_OxRdtase_N"/>
</dbReference>
<dbReference type="Pfam" id="PF00732">
    <property type="entry name" value="GMC_oxred_N"/>
    <property type="match status" value="1"/>
</dbReference>
<keyword evidence="4" id="KW-0274">FAD</keyword>
<dbReference type="Pfam" id="PF05199">
    <property type="entry name" value="GMC_oxred_C"/>
    <property type="match status" value="1"/>
</dbReference>
<evidence type="ECO:0000313" key="7">
    <source>
        <dbReference type="EMBL" id="THH09750.1"/>
    </source>
</evidence>
<dbReference type="Gene3D" id="3.50.50.60">
    <property type="entry name" value="FAD/NAD(P)-binding domain"/>
    <property type="match status" value="2"/>
</dbReference>
<feature type="domain" description="Glucose-methanol-choline oxidoreductase N-terminal" evidence="5">
    <location>
        <begin position="1"/>
        <end position="194"/>
    </location>
</feature>
<comment type="cofactor">
    <cofactor evidence="1">
        <name>FAD</name>
        <dbReference type="ChEBI" id="CHEBI:57692"/>
    </cofactor>
</comment>
<evidence type="ECO:0008006" key="9">
    <source>
        <dbReference type="Google" id="ProtNLM"/>
    </source>
</evidence>
<evidence type="ECO:0000256" key="3">
    <source>
        <dbReference type="ARBA" id="ARBA00022630"/>
    </source>
</evidence>
<organism evidence="7 8">
    <name type="scientific">Bondarzewia mesenterica</name>
    <dbReference type="NCBI Taxonomy" id="1095465"/>
    <lineage>
        <taxon>Eukaryota</taxon>
        <taxon>Fungi</taxon>
        <taxon>Dikarya</taxon>
        <taxon>Basidiomycota</taxon>
        <taxon>Agaricomycotina</taxon>
        <taxon>Agaricomycetes</taxon>
        <taxon>Russulales</taxon>
        <taxon>Bondarzewiaceae</taxon>
        <taxon>Bondarzewia</taxon>
    </lineage>
</organism>
<dbReference type="AlphaFoldDB" id="A0A4S4LIQ3"/>
<dbReference type="SUPFAM" id="SSF54373">
    <property type="entry name" value="FAD-linked reductases, C-terminal domain"/>
    <property type="match status" value="1"/>
</dbReference>
<protein>
    <recommendedName>
        <fullName evidence="9">Glucose-methanol-choline oxidoreductase N-terminal domain-containing protein</fullName>
    </recommendedName>
</protein>
<evidence type="ECO:0000259" key="6">
    <source>
        <dbReference type="Pfam" id="PF05199"/>
    </source>
</evidence>
<dbReference type="InterPro" id="IPR036188">
    <property type="entry name" value="FAD/NAD-bd_sf"/>
</dbReference>
<proteinExistence type="inferred from homology"/>
<feature type="domain" description="Glucose-methanol-choline oxidoreductase C-terminal" evidence="6">
    <location>
        <begin position="268"/>
        <end position="386"/>
    </location>
</feature>
<dbReference type="GO" id="GO:0016614">
    <property type="term" value="F:oxidoreductase activity, acting on CH-OH group of donors"/>
    <property type="evidence" value="ECO:0007669"/>
    <property type="project" value="InterPro"/>
</dbReference>
<dbReference type="OrthoDB" id="269227at2759"/>
<keyword evidence="8" id="KW-1185">Reference proteome</keyword>
<evidence type="ECO:0000259" key="5">
    <source>
        <dbReference type="Pfam" id="PF00732"/>
    </source>
</evidence>
<dbReference type="SUPFAM" id="SSF51905">
    <property type="entry name" value="FAD/NAD(P)-binding domain"/>
    <property type="match status" value="1"/>
</dbReference>
<dbReference type="EMBL" id="SGPL01000610">
    <property type="protein sequence ID" value="THH09750.1"/>
    <property type="molecule type" value="Genomic_DNA"/>
</dbReference>
<evidence type="ECO:0000256" key="4">
    <source>
        <dbReference type="ARBA" id="ARBA00022827"/>
    </source>
</evidence>
<dbReference type="Proteomes" id="UP000310158">
    <property type="component" value="Unassembled WGS sequence"/>
</dbReference>
<reference evidence="7 8" key="1">
    <citation type="submission" date="2019-02" db="EMBL/GenBank/DDBJ databases">
        <title>Genome sequencing of the rare red list fungi Bondarzewia mesenterica.</title>
        <authorList>
            <person name="Buettner E."/>
            <person name="Kellner H."/>
        </authorList>
    </citation>
    <scope>NUCLEOTIDE SEQUENCE [LARGE SCALE GENOMIC DNA]</scope>
    <source>
        <strain evidence="7 8">DSM 108281</strain>
    </source>
</reference>
<keyword evidence="3" id="KW-0285">Flavoprotein</keyword>
<comment type="similarity">
    <text evidence="2">Belongs to the GMC oxidoreductase family.</text>
</comment>
<dbReference type="Gene3D" id="3.30.560.10">
    <property type="entry name" value="Glucose Oxidase, domain 3"/>
    <property type="match status" value="2"/>
</dbReference>
<dbReference type="PANTHER" id="PTHR11552:SF147">
    <property type="entry name" value="CHOLINE DEHYDROGENASE, MITOCHONDRIAL"/>
    <property type="match status" value="1"/>
</dbReference>
<accession>A0A4S4LIQ3</accession>
<evidence type="ECO:0000256" key="2">
    <source>
        <dbReference type="ARBA" id="ARBA00010790"/>
    </source>
</evidence>
<name>A0A4S4LIQ3_9AGAM</name>
<gene>
    <name evidence="7" type="ORF">EW146_g8590</name>
</gene>